<dbReference type="SUPFAM" id="SSF51395">
    <property type="entry name" value="FMN-linked oxidoreductases"/>
    <property type="match status" value="1"/>
</dbReference>
<reference evidence="5 6" key="1">
    <citation type="submission" date="2020-09" db="EMBL/GenBank/DDBJ databases">
        <title>Complete genomes of bradyrhizobia occurring on native shrubby legumes in Australia.</title>
        <authorList>
            <person name="Lafay B."/>
        </authorList>
    </citation>
    <scope>NUCLEOTIDE SEQUENCE [LARGE SCALE GENOMIC DNA]</scope>
    <source>
        <strain evidence="5 6">BDV5040</strain>
    </source>
</reference>
<protein>
    <submittedName>
        <fullName evidence="5">Alkene reductase</fullName>
    </submittedName>
</protein>
<dbReference type="InterPro" id="IPR001155">
    <property type="entry name" value="OxRdtase_FMN_N"/>
</dbReference>
<feature type="domain" description="NADH:flavin oxidoreductase/NADH oxidase N-terminal" evidence="4">
    <location>
        <begin position="6"/>
        <end position="336"/>
    </location>
</feature>
<sequence>MNEMTDLFTPMDLHGLALPNRIWMSAMTRTRATQDNVPTALMAEYFAQRAAAGLIVTDCTAVSEQGKGVINGPGIWRADQIEGWRKVTNAVHAAGGRIYCQLWHCGRVAHPDMRGGALPVAPSPLPAQGKFKFPDREVDFPVPRELAAAEIPAIIADFAQATRNACDAGFDGVELHGANGYLHDQFLQDVSNKRTDGWGGSIENRARLLLETLDAMTASWSLDRVGIRLGPSTSLYGMGDSDPLATFGYVVRELDARGVGYLTMLEPNQKEQAKGVAIDHVAETFRPMTSVPFIANTGFDKAKGTRAIEKGQVDAVAYGTLFIANPDLVARFKADRGFNKPDPATFYGVGPRGYTDYPALKEATAEAGS</sequence>
<evidence type="ECO:0000313" key="5">
    <source>
        <dbReference type="EMBL" id="QPF91670.1"/>
    </source>
</evidence>
<dbReference type="GO" id="GO:0016628">
    <property type="term" value="F:oxidoreductase activity, acting on the CH-CH group of donors, NAD or NADP as acceptor"/>
    <property type="evidence" value="ECO:0007669"/>
    <property type="project" value="UniProtKB-ARBA"/>
</dbReference>
<dbReference type="KEGG" id="bcou:IC761_35440"/>
<organism evidence="5 6">
    <name type="scientific">Bradyrhizobium commune</name>
    <dbReference type="NCBI Taxonomy" id="83627"/>
    <lineage>
        <taxon>Bacteria</taxon>
        <taxon>Pseudomonadati</taxon>
        <taxon>Pseudomonadota</taxon>
        <taxon>Alphaproteobacteria</taxon>
        <taxon>Hyphomicrobiales</taxon>
        <taxon>Nitrobacteraceae</taxon>
        <taxon>Bradyrhizobium</taxon>
    </lineage>
</organism>
<dbReference type="PANTHER" id="PTHR22893:SF98">
    <property type="entry name" value="OXIDOREDUCTASE"/>
    <property type="match status" value="1"/>
</dbReference>
<evidence type="ECO:0000256" key="1">
    <source>
        <dbReference type="ARBA" id="ARBA00001917"/>
    </source>
</evidence>
<dbReference type="GO" id="GO:0010181">
    <property type="term" value="F:FMN binding"/>
    <property type="evidence" value="ECO:0007669"/>
    <property type="project" value="InterPro"/>
</dbReference>
<dbReference type="Gene3D" id="3.20.20.70">
    <property type="entry name" value="Aldolase class I"/>
    <property type="match status" value="1"/>
</dbReference>
<evidence type="ECO:0000256" key="3">
    <source>
        <dbReference type="ARBA" id="ARBA00023002"/>
    </source>
</evidence>
<comment type="similarity">
    <text evidence="2">Belongs to the NADH:flavin oxidoreductase/NADH oxidase family.</text>
</comment>
<dbReference type="AlphaFoldDB" id="A0A7S9D5P1"/>
<name>A0A7S9D5P1_9BRAD</name>
<dbReference type="InterPro" id="IPR045247">
    <property type="entry name" value="Oye-like"/>
</dbReference>
<comment type="cofactor">
    <cofactor evidence="1">
        <name>FMN</name>
        <dbReference type="ChEBI" id="CHEBI:58210"/>
    </cofactor>
</comment>
<proteinExistence type="inferred from homology"/>
<dbReference type="EMBL" id="CP061379">
    <property type="protein sequence ID" value="QPF91670.1"/>
    <property type="molecule type" value="Genomic_DNA"/>
</dbReference>
<dbReference type="CDD" id="cd02933">
    <property type="entry name" value="OYE_like_FMN"/>
    <property type="match status" value="1"/>
</dbReference>
<gene>
    <name evidence="5" type="ORF">IC761_35440</name>
</gene>
<keyword evidence="3" id="KW-0560">Oxidoreductase</keyword>
<accession>A0A7S9D5P1</accession>
<evidence type="ECO:0000256" key="2">
    <source>
        <dbReference type="ARBA" id="ARBA00005979"/>
    </source>
</evidence>
<dbReference type="Proteomes" id="UP000594621">
    <property type="component" value="Chromosome"/>
</dbReference>
<dbReference type="InterPro" id="IPR013785">
    <property type="entry name" value="Aldolase_TIM"/>
</dbReference>
<keyword evidence="6" id="KW-1185">Reference proteome</keyword>
<dbReference type="Pfam" id="PF00724">
    <property type="entry name" value="Oxidored_FMN"/>
    <property type="match status" value="1"/>
</dbReference>
<evidence type="ECO:0000259" key="4">
    <source>
        <dbReference type="Pfam" id="PF00724"/>
    </source>
</evidence>
<dbReference type="FunFam" id="3.20.20.70:FF:000059">
    <property type="entry name" value="N-ethylmaleimide reductase, FMN-linked"/>
    <property type="match status" value="1"/>
</dbReference>
<dbReference type="PANTHER" id="PTHR22893">
    <property type="entry name" value="NADH OXIDOREDUCTASE-RELATED"/>
    <property type="match status" value="1"/>
</dbReference>
<dbReference type="GO" id="GO:0005829">
    <property type="term" value="C:cytosol"/>
    <property type="evidence" value="ECO:0007669"/>
    <property type="project" value="TreeGrafter"/>
</dbReference>
<evidence type="ECO:0000313" key="6">
    <source>
        <dbReference type="Proteomes" id="UP000594621"/>
    </source>
</evidence>